<dbReference type="Pfam" id="PF02311">
    <property type="entry name" value="AraC_binding"/>
    <property type="match status" value="1"/>
</dbReference>
<dbReference type="Gene3D" id="1.10.10.60">
    <property type="entry name" value="Homeodomain-like"/>
    <property type="match status" value="2"/>
</dbReference>
<sequence length="344" mass="38906">MSKTNNERAVNRPAVFREPGALLYAGNCQDLMKASLAGQVALNAWTRRGYPGIDLGKALPQVCSVGGWDATTPQDWGLREHCNEGVKIAYLARGSLTITMDGRKTTISEGQMFVVRPWQLHALGDPTIGASHIIWVLMDMGVRRPHESWLWPDWIGWPERDRKRLSELLSKNEQMSYLASRDVARTFLEIHEVVAGGDIEGGEARLRLLISMMLLQFRQMLESQSPVLDLALASSKRTVEIFLKRLRHALDEDWTLENMAAECNLSRTQFTQHCQVLTNMTPVRYLQMLRLNAARELLENGQHSVTHVAFDCGFSSSQYFATCYKKRFGFSPIETPRPQVSIAN</sequence>
<feature type="domain" description="HTH araC/xylS-type" evidence="4">
    <location>
        <begin position="240"/>
        <end position="338"/>
    </location>
</feature>
<dbReference type="PANTHER" id="PTHR43280:SF2">
    <property type="entry name" value="HTH-TYPE TRANSCRIPTIONAL REGULATOR EXSA"/>
    <property type="match status" value="1"/>
</dbReference>
<dbReference type="GO" id="GO:0003700">
    <property type="term" value="F:DNA-binding transcription factor activity"/>
    <property type="evidence" value="ECO:0007669"/>
    <property type="project" value="InterPro"/>
</dbReference>
<accession>A0A4R2CUE9</accession>
<dbReference type="RefSeq" id="WP_133034738.1">
    <property type="nucleotide sequence ID" value="NZ_BAABEI010000003.1"/>
</dbReference>
<dbReference type="InterPro" id="IPR003313">
    <property type="entry name" value="AraC-bd"/>
</dbReference>
<dbReference type="SMART" id="SM00342">
    <property type="entry name" value="HTH_ARAC"/>
    <property type="match status" value="1"/>
</dbReference>
<name>A0A4R2CUE9_SHIGR</name>
<dbReference type="SUPFAM" id="SSF46689">
    <property type="entry name" value="Homeodomain-like"/>
    <property type="match status" value="2"/>
</dbReference>
<evidence type="ECO:0000256" key="2">
    <source>
        <dbReference type="ARBA" id="ARBA00023125"/>
    </source>
</evidence>
<dbReference type="InterPro" id="IPR009057">
    <property type="entry name" value="Homeodomain-like_sf"/>
</dbReference>
<dbReference type="PROSITE" id="PS01124">
    <property type="entry name" value="HTH_ARAC_FAMILY_2"/>
    <property type="match status" value="1"/>
</dbReference>
<dbReference type="EMBL" id="SLVX01000008">
    <property type="protein sequence ID" value="TCN45037.1"/>
    <property type="molecule type" value="Genomic_DNA"/>
</dbReference>
<evidence type="ECO:0000259" key="4">
    <source>
        <dbReference type="PROSITE" id="PS01124"/>
    </source>
</evidence>
<evidence type="ECO:0000313" key="5">
    <source>
        <dbReference type="EMBL" id="TCN45037.1"/>
    </source>
</evidence>
<dbReference type="AlphaFoldDB" id="A0A4R2CUE9"/>
<reference evidence="5 6" key="1">
    <citation type="submission" date="2019-03" db="EMBL/GenBank/DDBJ databases">
        <title>Genomic Encyclopedia of Type Strains, Phase IV (KMG-IV): sequencing the most valuable type-strain genomes for metagenomic binning, comparative biology and taxonomic classification.</title>
        <authorList>
            <person name="Goeker M."/>
        </authorList>
    </citation>
    <scope>NUCLEOTIDE SEQUENCE [LARGE SCALE GENOMIC DNA]</scope>
    <source>
        <strain evidence="5 6">DSM 18401</strain>
    </source>
</reference>
<dbReference type="InterPro" id="IPR014710">
    <property type="entry name" value="RmlC-like_jellyroll"/>
</dbReference>
<dbReference type="SUPFAM" id="SSF51215">
    <property type="entry name" value="Regulatory protein AraC"/>
    <property type="match status" value="1"/>
</dbReference>
<protein>
    <submittedName>
        <fullName evidence="5">AraC family L-rhamnose operon regulatory protein RhaS</fullName>
    </submittedName>
</protein>
<dbReference type="Gene3D" id="2.60.120.10">
    <property type="entry name" value="Jelly Rolls"/>
    <property type="match status" value="1"/>
</dbReference>
<dbReference type="GO" id="GO:0043565">
    <property type="term" value="F:sequence-specific DNA binding"/>
    <property type="evidence" value="ECO:0007669"/>
    <property type="project" value="InterPro"/>
</dbReference>
<evidence type="ECO:0000256" key="3">
    <source>
        <dbReference type="ARBA" id="ARBA00023163"/>
    </source>
</evidence>
<evidence type="ECO:0000256" key="1">
    <source>
        <dbReference type="ARBA" id="ARBA00023015"/>
    </source>
</evidence>
<keyword evidence="3" id="KW-0804">Transcription</keyword>
<keyword evidence="6" id="KW-1185">Reference proteome</keyword>
<keyword evidence="1" id="KW-0805">Transcription regulation</keyword>
<gene>
    <name evidence="5" type="ORF">EV665_108177</name>
</gene>
<dbReference type="Proteomes" id="UP000295351">
    <property type="component" value="Unassembled WGS sequence"/>
</dbReference>
<dbReference type="PANTHER" id="PTHR43280">
    <property type="entry name" value="ARAC-FAMILY TRANSCRIPTIONAL REGULATOR"/>
    <property type="match status" value="1"/>
</dbReference>
<dbReference type="Pfam" id="PF12833">
    <property type="entry name" value="HTH_18"/>
    <property type="match status" value="1"/>
</dbReference>
<dbReference type="InterPro" id="IPR037923">
    <property type="entry name" value="HTH-like"/>
</dbReference>
<proteinExistence type="predicted"/>
<evidence type="ECO:0000313" key="6">
    <source>
        <dbReference type="Proteomes" id="UP000295351"/>
    </source>
</evidence>
<organism evidence="5 6">
    <name type="scientific">Shinella granuli</name>
    <dbReference type="NCBI Taxonomy" id="323621"/>
    <lineage>
        <taxon>Bacteria</taxon>
        <taxon>Pseudomonadati</taxon>
        <taxon>Pseudomonadota</taxon>
        <taxon>Alphaproteobacteria</taxon>
        <taxon>Hyphomicrobiales</taxon>
        <taxon>Rhizobiaceae</taxon>
        <taxon>Shinella</taxon>
    </lineage>
</organism>
<comment type="caution">
    <text evidence="5">The sequence shown here is derived from an EMBL/GenBank/DDBJ whole genome shotgun (WGS) entry which is preliminary data.</text>
</comment>
<dbReference type="InterPro" id="IPR018060">
    <property type="entry name" value="HTH_AraC"/>
</dbReference>
<keyword evidence="2" id="KW-0238">DNA-binding</keyword>